<dbReference type="RefSeq" id="WP_344728562.1">
    <property type="nucleotide sequence ID" value="NZ_BAAAUS010000052.1"/>
</dbReference>
<accession>A0ABW4EVU8</accession>
<dbReference type="Pfam" id="PF13714">
    <property type="entry name" value="PEP_mutase"/>
    <property type="match status" value="1"/>
</dbReference>
<evidence type="ECO:0000313" key="2">
    <source>
        <dbReference type="Proteomes" id="UP001597114"/>
    </source>
</evidence>
<dbReference type="PANTHER" id="PTHR42905:SF16">
    <property type="entry name" value="CARBOXYPHOSPHONOENOLPYRUVATE PHOSPHONOMUTASE-LIKE PROTEIN (AFU_ORTHOLOGUE AFUA_5G07230)"/>
    <property type="match status" value="1"/>
</dbReference>
<organism evidence="1 2">
    <name type="scientific">Pseudonocardia yunnanensis</name>
    <dbReference type="NCBI Taxonomy" id="58107"/>
    <lineage>
        <taxon>Bacteria</taxon>
        <taxon>Bacillati</taxon>
        <taxon>Actinomycetota</taxon>
        <taxon>Actinomycetes</taxon>
        <taxon>Pseudonocardiales</taxon>
        <taxon>Pseudonocardiaceae</taxon>
        <taxon>Pseudonocardia</taxon>
    </lineage>
</organism>
<proteinExistence type="predicted"/>
<dbReference type="InterPro" id="IPR039556">
    <property type="entry name" value="ICL/PEPM"/>
</dbReference>
<dbReference type="InterPro" id="IPR015813">
    <property type="entry name" value="Pyrv/PenolPyrv_kinase-like_dom"/>
</dbReference>
<dbReference type="Proteomes" id="UP001597114">
    <property type="component" value="Unassembled WGS sequence"/>
</dbReference>
<dbReference type="CDD" id="cd00377">
    <property type="entry name" value="ICL_PEPM"/>
    <property type="match status" value="1"/>
</dbReference>
<dbReference type="PANTHER" id="PTHR42905">
    <property type="entry name" value="PHOSPHOENOLPYRUVATE CARBOXYLASE"/>
    <property type="match status" value="1"/>
</dbReference>
<comment type="caution">
    <text evidence="1">The sequence shown here is derived from an EMBL/GenBank/DDBJ whole genome shotgun (WGS) entry which is preliminary data.</text>
</comment>
<sequence>MSVTFHELHHGERPLVLPNAWDVPSALAFLHAGFPAIGTTSFGVASSLGRPDGRRSTREANLALARELSRLPCHITMDIEDGYADEPEIVAEYVAELGVAGINIEDSTAEKLVSPHAFAAKVAAVKARCPGLFVNARVDTYWLGQNATVAESLERAAAYVEAGADGVFVPGAVEPAVLRELAAAIPVPVNVLVVPGLSLDDLAALGVRRVSTGSLPYRAAIHAAVEVAEGVRGGRAIPGATPYQDLQARLVRYEQDPGSLP</sequence>
<keyword evidence="2" id="KW-1185">Reference proteome</keyword>
<dbReference type="Gene3D" id="3.20.20.60">
    <property type="entry name" value="Phosphoenolpyruvate-binding domains"/>
    <property type="match status" value="1"/>
</dbReference>
<gene>
    <name evidence="1" type="ORF">ACFSJD_17915</name>
</gene>
<protein>
    <submittedName>
        <fullName evidence="1">Isocitrate lyase/phosphoenolpyruvate mutase family protein</fullName>
    </submittedName>
</protein>
<dbReference type="EMBL" id="JBHUCO010000017">
    <property type="protein sequence ID" value="MFD1519373.1"/>
    <property type="molecule type" value="Genomic_DNA"/>
</dbReference>
<keyword evidence="1" id="KW-0456">Lyase</keyword>
<reference evidence="2" key="1">
    <citation type="journal article" date="2019" name="Int. J. Syst. Evol. Microbiol.">
        <title>The Global Catalogue of Microorganisms (GCM) 10K type strain sequencing project: providing services to taxonomists for standard genome sequencing and annotation.</title>
        <authorList>
            <consortium name="The Broad Institute Genomics Platform"/>
            <consortium name="The Broad Institute Genome Sequencing Center for Infectious Disease"/>
            <person name="Wu L."/>
            <person name="Ma J."/>
        </authorList>
    </citation>
    <scope>NUCLEOTIDE SEQUENCE [LARGE SCALE GENOMIC DNA]</scope>
    <source>
        <strain evidence="2">CCM 7043</strain>
    </source>
</reference>
<evidence type="ECO:0000313" key="1">
    <source>
        <dbReference type="EMBL" id="MFD1519373.1"/>
    </source>
</evidence>
<name>A0ABW4EVU8_9PSEU</name>
<dbReference type="SUPFAM" id="SSF51621">
    <property type="entry name" value="Phosphoenolpyruvate/pyruvate domain"/>
    <property type="match status" value="1"/>
</dbReference>
<dbReference type="InterPro" id="IPR040442">
    <property type="entry name" value="Pyrv_kinase-like_dom_sf"/>
</dbReference>
<dbReference type="GO" id="GO:0016829">
    <property type="term" value="F:lyase activity"/>
    <property type="evidence" value="ECO:0007669"/>
    <property type="project" value="UniProtKB-KW"/>
</dbReference>